<sequence>MRNKMDELQANVLHLENFRDACILAFTETWLTSADPQSDFSLPGFGTPVRLDRDPAVTGKSHVCTQDIEMLSVADGTQTCSGSHTDAFLTTKAKLSARVSLPLTQGQTFNMNHSAVRSS</sequence>
<protein>
    <submittedName>
        <fullName evidence="1">Uncharacterized protein</fullName>
    </submittedName>
</protein>
<evidence type="ECO:0000313" key="1">
    <source>
        <dbReference type="EMBL" id="KAK7879847.1"/>
    </source>
</evidence>
<dbReference type="Proteomes" id="UP001460270">
    <property type="component" value="Unassembled WGS sequence"/>
</dbReference>
<gene>
    <name evidence="1" type="ORF">WMY93_033482</name>
</gene>
<accession>A0AAW0MTQ5</accession>
<name>A0AAW0MTQ5_9GOBI</name>
<organism evidence="1 2">
    <name type="scientific">Mugilogobius chulae</name>
    <name type="common">yellowstripe goby</name>
    <dbReference type="NCBI Taxonomy" id="88201"/>
    <lineage>
        <taxon>Eukaryota</taxon>
        <taxon>Metazoa</taxon>
        <taxon>Chordata</taxon>
        <taxon>Craniata</taxon>
        <taxon>Vertebrata</taxon>
        <taxon>Euteleostomi</taxon>
        <taxon>Actinopterygii</taxon>
        <taxon>Neopterygii</taxon>
        <taxon>Teleostei</taxon>
        <taxon>Neoteleostei</taxon>
        <taxon>Acanthomorphata</taxon>
        <taxon>Gobiaria</taxon>
        <taxon>Gobiiformes</taxon>
        <taxon>Gobioidei</taxon>
        <taxon>Gobiidae</taxon>
        <taxon>Gobionellinae</taxon>
        <taxon>Mugilogobius</taxon>
    </lineage>
</organism>
<comment type="caution">
    <text evidence="1">The sequence shown here is derived from an EMBL/GenBank/DDBJ whole genome shotgun (WGS) entry which is preliminary data.</text>
</comment>
<proteinExistence type="predicted"/>
<dbReference type="EMBL" id="JBBPFD010000188">
    <property type="protein sequence ID" value="KAK7879847.1"/>
    <property type="molecule type" value="Genomic_DNA"/>
</dbReference>
<keyword evidence="2" id="KW-1185">Reference proteome</keyword>
<dbReference type="AlphaFoldDB" id="A0AAW0MTQ5"/>
<evidence type="ECO:0000313" key="2">
    <source>
        <dbReference type="Proteomes" id="UP001460270"/>
    </source>
</evidence>
<reference evidence="2" key="1">
    <citation type="submission" date="2024-04" db="EMBL/GenBank/DDBJ databases">
        <title>Salinicola lusitanus LLJ914,a marine bacterium isolated from the Okinawa Trough.</title>
        <authorList>
            <person name="Li J."/>
        </authorList>
    </citation>
    <scope>NUCLEOTIDE SEQUENCE [LARGE SCALE GENOMIC DNA]</scope>
</reference>